<keyword evidence="1" id="KW-0378">Hydrolase</keyword>
<proteinExistence type="predicted"/>
<dbReference type="InterPro" id="IPR039329">
    <property type="entry name" value="SIAE"/>
</dbReference>
<reference evidence="4" key="1">
    <citation type="journal article" date="2019" name="Int. J. Syst. Evol. Microbiol.">
        <title>The Global Catalogue of Microorganisms (GCM) 10K type strain sequencing project: providing services to taxonomists for standard genome sequencing and annotation.</title>
        <authorList>
            <consortium name="The Broad Institute Genomics Platform"/>
            <consortium name="The Broad Institute Genome Sequencing Center for Infectious Disease"/>
            <person name="Wu L."/>
            <person name="Ma J."/>
        </authorList>
    </citation>
    <scope>NUCLEOTIDE SEQUENCE [LARGE SCALE GENOMIC DNA]</scope>
    <source>
        <strain evidence="4">KCTC 42247</strain>
    </source>
</reference>
<dbReference type="InterPro" id="IPR036514">
    <property type="entry name" value="SGNH_hydro_sf"/>
</dbReference>
<dbReference type="Proteomes" id="UP001597418">
    <property type="component" value="Unassembled WGS sequence"/>
</dbReference>
<comment type="caution">
    <text evidence="3">The sequence shown here is derived from an EMBL/GenBank/DDBJ whole genome shotgun (WGS) entry which is preliminary data.</text>
</comment>
<keyword evidence="4" id="KW-1185">Reference proteome</keyword>
<evidence type="ECO:0000313" key="4">
    <source>
        <dbReference type="Proteomes" id="UP001597418"/>
    </source>
</evidence>
<feature type="domain" description="Sialate O-acetylesterase" evidence="2">
    <location>
        <begin position="246"/>
        <end position="379"/>
    </location>
</feature>
<dbReference type="PANTHER" id="PTHR22901:SF0">
    <property type="entry name" value="SIALATE O-ACETYLESTERASE"/>
    <property type="match status" value="1"/>
</dbReference>
<evidence type="ECO:0000259" key="2">
    <source>
        <dbReference type="Pfam" id="PF03629"/>
    </source>
</evidence>
<organism evidence="3 4">
    <name type="scientific">Sphingobacterium populi</name>
    <dbReference type="NCBI Taxonomy" id="1812824"/>
    <lineage>
        <taxon>Bacteria</taxon>
        <taxon>Pseudomonadati</taxon>
        <taxon>Bacteroidota</taxon>
        <taxon>Sphingobacteriia</taxon>
        <taxon>Sphingobacteriales</taxon>
        <taxon>Sphingobacteriaceae</taxon>
        <taxon>Sphingobacterium</taxon>
    </lineage>
</organism>
<dbReference type="Gene3D" id="3.40.50.1110">
    <property type="entry name" value="SGNH hydrolase"/>
    <property type="match status" value="1"/>
</dbReference>
<dbReference type="EMBL" id="JBHUMB010000005">
    <property type="protein sequence ID" value="MFD2742366.1"/>
    <property type="molecule type" value="Genomic_DNA"/>
</dbReference>
<sequence length="499" mass="56172">MKYTYFAYFATFILLLFFKDVYASPKSLKLSSMLQSKMIVQQNRPMRVWGEAEKGAKVSVKVDWLATQVDVQADDQGAFMAILDVPSVQRDPFAAHWLRVESGGEHILLDSLLIGDVWLCSGQSNMQFSLHEDLDAAQGIAKADRPEIRLFNASLNFSDSLLDSLGGSWEICTPEIAKKFSAAGFYLASRLSDSLRYPIGVIFSGIGASAAQAYVPKSELANNPVLDKQYLEPYLSSSRSKEVIDGGFSFEKVTRPYLLYNAMIHPLRYFEIKGICWYQGESNHEERENFSLLMESLVRAWRTSFRQGELPFYFIQIAPYGHEGRDKTNRVDAFFREAQEKLCALNNVEMVVSMDVGDANDLHPKRKRLLGERLADIALNRLYGYRNQAYRGPQPNFVQFDKGKAIVNYDVLGLSAGLKTNDGSVPAYFELAGDDHVFHNATAKIIGNSVEVSSKMVTKPIALRYAFTNDAVTNLENRAGFPAVPFRTDQWKEVIIKDN</sequence>
<evidence type="ECO:0000256" key="1">
    <source>
        <dbReference type="ARBA" id="ARBA00022801"/>
    </source>
</evidence>
<gene>
    <name evidence="3" type="ORF">ACFSQ6_03070</name>
</gene>
<dbReference type="InterPro" id="IPR005181">
    <property type="entry name" value="SASA"/>
</dbReference>
<name>A0ABW5U8X7_9SPHI</name>
<dbReference type="PANTHER" id="PTHR22901">
    <property type="entry name" value="SIALATE O-ACETYLESTERASE"/>
    <property type="match status" value="1"/>
</dbReference>
<evidence type="ECO:0000313" key="3">
    <source>
        <dbReference type="EMBL" id="MFD2742366.1"/>
    </source>
</evidence>
<protein>
    <submittedName>
        <fullName evidence="3">Sialate O-acetylesterase</fullName>
    </submittedName>
</protein>
<dbReference type="Pfam" id="PF03629">
    <property type="entry name" value="SASA"/>
    <property type="match status" value="1"/>
</dbReference>
<accession>A0ABW5U8X7</accession>
<dbReference type="RefSeq" id="WP_066754010.1">
    <property type="nucleotide sequence ID" value="NZ_JBHUMB010000005.1"/>
</dbReference>
<dbReference type="SUPFAM" id="SSF52266">
    <property type="entry name" value="SGNH hydrolase"/>
    <property type="match status" value="1"/>
</dbReference>